<gene>
    <name evidence="3" type="ORF">SAMN02745887_01716</name>
</gene>
<proteinExistence type="predicted"/>
<dbReference type="Gene3D" id="3.10.620.30">
    <property type="match status" value="1"/>
</dbReference>
<dbReference type="EMBL" id="FPKR01000006">
    <property type="protein sequence ID" value="SFZ75745.1"/>
    <property type="molecule type" value="Genomic_DNA"/>
</dbReference>
<sequence>MQAERLDRVQVFALLAVLGGLLLPHAERLPSWLLAVLALLFGWRLLLQYKQWRMPPKWLLLPLTFALTVGVFFEFRTLFGRTGGIALLAMLIGAKLLETRGRRDALLLVYLGYFLVVTNFLFEQSIAMGIYLGLMVLAITALLVGWHTLGGWTGQPRQALAQLRLAGTLMLQALPVMAVLFVFFPRIEGPLWRLPQDRNAARPGLSDSMAPGSFSKMGQDDSVAFRVSFNGEGPSQDLLYWRGPVFDHYDGRVWTQGPSGLAAEGVIQGRGQPLDYVLTLEAHQRPWLLALDMPASVPPQARLSEQYQLVGRRIVDKRLRLELQAWRDYQVGQIESPLQLERALQLPEQGNPRARQVAAGWRSLPPAERVNQALRFFGSQGLQYTLEPPLYGQQSVDEFVFAGKQGFCEHFAGAFVFMLRAAGVPARVVGGYQGGEQNGDYLIVRQADAHAWTEVWLDGVGWRRVDPTFEVAPERIREGLASAVGAEELPYLMRLDNNLIKRVQLLLDSAVNGWNQWVIGYTPERQRQLLRRLGIDDLLSGRFIAYFLGGLFGLLAIVAASLLWMARPPRRDPARQAWERFCRKLAARGVEIGPAEAPSDFARRARQALPEQANQIDAIVQAYLGVRYGQGEDVAQLWQRVRAFRA</sequence>
<accession>A0A1K2HGW6</accession>
<dbReference type="Proteomes" id="UP000186513">
    <property type="component" value="Unassembled WGS sequence"/>
</dbReference>
<dbReference type="Pfam" id="PF13559">
    <property type="entry name" value="DUF4129"/>
    <property type="match status" value="1"/>
</dbReference>
<name>A0A1K2HGW6_9NEIS</name>
<evidence type="ECO:0000256" key="1">
    <source>
        <dbReference type="SAM" id="Phobius"/>
    </source>
</evidence>
<feature type="transmembrane region" description="Helical" evidence="1">
    <location>
        <begin position="543"/>
        <end position="566"/>
    </location>
</feature>
<evidence type="ECO:0000313" key="4">
    <source>
        <dbReference type="Proteomes" id="UP000186513"/>
    </source>
</evidence>
<dbReference type="InterPro" id="IPR052901">
    <property type="entry name" value="Bact_TGase-like"/>
</dbReference>
<dbReference type="Pfam" id="PF11992">
    <property type="entry name" value="TgpA_N"/>
    <property type="match status" value="1"/>
</dbReference>
<dbReference type="InterPro" id="IPR025403">
    <property type="entry name" value="TgpA-like_C"/>
</dbReference>
<dbReference type="InterPro" id="IPR021878">
    <property type="entry name" value="TgpA_N"/>
</dbReference>
<keyword evidence="1" id="KW-0472">Membrane</keyword>
<reference evidence="3 4" key="1">
    <citation type="submission" date="2016-11" db="EMBL/GenBank/DDBJ databases">
        <authorList>
            <person name="Jaros S."/>
            <person name="Januszkiewicz K."/>
            <person name="Wedrychowicz H."/>
        </authorList>
    </citation>
    <scope>NUCLEOTIDE SEQUENCE [LARGE SCALE GENOMIC DNA]</scope>
    <source>
        <strain evidence="3 4">DSM 18899</strain>
    </source>
</reference>
<dbReference type="PANTHER" id="PTHR42736:SF1">
    <property type="entry name" value="PROTEIN-GLUTAMINE GAMMA-GLUTAMYLTRANSFERASE"/>
    <property type="match status" value="1"/>
</dbReference>
<dbReference type="OrthoDB" id="9804872at2"/>
<protein>
    <recommendedName>
        <fullName evidence="2">Transglutaminase-like domain-containing protein</fullName>
    </recommendedName>
</protein>
<keyword evidence="1" id="KW-1133">Transmembrane helix</keyword>
<feature type="domain" description="Transglutaminase-like" evidence="2">
    <location>
        <begin position="400"/>
        <end position="469"/>
    </location>
</feature>
<dbReference type="PANTHER" id="PTHR42736">
    <property type="entry name" value="PROTEIN-GLUTAMINE GAMMA-GLUTAMYLTRANSFERASE"/>
    <property type="match status" value="1"/>
</dbReference>
<evidence type="ECO:0000313" key="3">
    <source>
        <dbReference type="EMBL" id="SFZ75745.1"/>
    </source>
</evidence>
<dbReference type="AlphaFoldDB" id="A0A1K2HGW6"/>
<feature type="transmembrane region" description="Helical" evidence="1">
    <location>
        <begin position="161"/>
        <end position="184"/>
    </location>
</feature>
<feature type="transmembrane region" description="Helical" evidence="1">
    <location>
        <begin position="7"/>
        <end position="23"/>
    </location>
</feature>
<evidence type="ECO:0000259" key="2">
    <source>
        <dbReference type="SMART" id="SM00460"/>
    </source>
</evidence>
<feature type="transmembrane region" description="Helical" evidence="1">
    <location>
        <begin position="104"/>
        <end position="122"/>
    </location>
</feature>
<dbReference type="SMART" id="SM00460">
    <property type="entry name" value="TGc"/>
    <property type="match status" value="1"/>
</dbReference>
<feature type="transmembrane region" description="Helical" evidence="1">
    <location>
        <begin position="128"/>
        <end position="149"/>
    </location>
</feature>
<keyword evidence="1" id="KW-0812">Transmembrane</keyword>
<keyword evidence="4" id="KW-1185">Reference proteome</keyword>
<dbReference type="InterPro" id="IPR038765">
    <property type="entry name" value="Papain-like_cys_pep_sf"/>
</dbReference>
<organism evidence="3 4">
    <name type="scientific">Chitinimonas taiwanensis DSM 18899</name>
    <dbReference type="NCBI Taxonomy" id="1121279"/>
    <lineage>
        <taxon>Bacteria</taxon>
        <taxon>Pseudomonadati</taxon>
        <taxon>Pseudomonadota</taxon>
        <taxon>Betaproteobacteria</taxon>
        <taxon>Neisseriales</taxon>
        <taxon>Chitinibacteraceae</taxon>
        <taxon>Chitinimonas</taxon>
    </lineage>
</organism>
<dbReference type="InterPro" id="IPR002931">
    <property type="entry name" value="Transglutaminase-like"/>
</dbReference>
<feature type="transmembrane region" description="Helical" evidence="1">
    <location>
        <begin position="79"/>
        <end position="97"/>
    </location>
</feature>
<feature type="transmembrane region" description="Helical" evidence="1">
    <location>
        <begin position="58"/>
        <end position="73"/>
    </location>
</feature>
<feature type="transmembrane region" description="Helical" evidence="1">
    <location>
        <begin position="29"/>
        <end position="46"/>
    </location>
</feature>
<dbReference type="SUPFAM" id="SSF54001">
    <property type="entry name" value="Cysteine proteinases"/>
    <property type="match status" value="1"/>
</dbReference>
<dbReference type="Pfam" id="PF01841">
    <property type="entry name" value="Transglut_core"/>
    <property type="match status" value="1"/>
</dbReference>
<dbReference type="STRING" id="1121279.SAMN02745887_01716"/>
<dbReference type="RefSeq" id="WP_072428241.1">
    <property type="nucleotide sequence ID" value="NZ_FPKR01000006.1"/>
</dbReference>